<reference evidence="4 5" key="1">
    <citation type="submission" date="2017-09" db="EMBL/GenBank/DDBJ databases">
        <title>Depth-based differentiation of microbial function through sediment-hosted aquifers and enrichment of novel symbionts in the deep terrestrial subsurface.</title>
        <authorList>
            <person name="Probst A.J."/>
            <person name="Ladd B."/>
            <person name="Jarett J.K."/>
            <person name="Geller-Mcgrath D.E."/>
            <person name="Sieber C.M."/>
            <person name="Emerson J.B."/>
            <person name="Anantharaman K."/>
            <person name="Thomas B.C."/>
            <person name="Malmstrom R."/>
            <person name="Stieglmeier M."/>
            <person name="Klingl A."/>
            <person name="Woyke T."/>
            <person name="Ryan C.M."/>
            <person name="Banfield J.F."/>
        </authorList>
    </citation>
    <scope>NUCLEOTIDE SEQUENCE [LARGE SCALE GENOMIC DNA]</scope>
    <source>
        <strain evidence="4">CG08_land_8_20_14_0_20_40_16</strain>
    </source>
</reference>
<dbReference type="Pfam" id="PF00534">
    <property type="entry name" value="Glycos_transf_1"/>
    <property type="match status" value="1"/>
</dbReference>
<organism evidence="4 5">
    <name type="scientific">Candidatus Kerfeldbacteria bacterium CG08_land_8_20_14_0_20_40_16</name>
    <dbReference type="NCBI Taxonomy" id="2014244"/>
    <lineage>
        <taxon>Bacteria</taxon>
        <taxon>Candidatus Kerfeldiibacteriota</taxon>
    </lineage>
</organism>
<evidence type="ECO:0000259" key="2">
    <source>
        <dbReference type="Pfam" id="PF00534"/>
    </source>
</evidence>
<dbReference type="EMBL" id="PEXU01000004">
    <property type="protein sequence ID" value="PIS43045.1"/>
    <property type="molecule type" value="Genomic_DNA"/>
</dbReference>
<dbReference type="Gene3D" id="3.40.50.2000">
    <property type="entry name" value="Glycogen Phosphorylase B"/>
    <property type="match status" value="2"/>
</dbReference>
<dbReference type="FunFam" id="3.40.50.2000:FF:000119">
    <property type="entry name" value="Glycosyl transferase group 1"/>
    <property type="match status" value="1"/>
</dbReference>
<dbReference type="Proteomes" id="UP000231542">
    <property type="component" value="Unassembled WGS sequence"/>
</dbReference>
<dbReference type="InterPro" id="IPR028098">
    <property type="entry name" value="Glyco_trans_4-like_N"/>
</dbReference>
<feature type="domain" description="Glycosyl transferase family 1" evidence="2">
    <location>
        <begin position="198"/>
        <end position="358"/>
    </location>
</feature>
<dbReference type="GO" id="GO:0016757">
    <property type="term" value="F:glycosyltransferase activity"/>
    <property type="evidence" value="ECO:0007669"/>
    <property type="project" value="InterPro"/>
</dbReference>
<evidence type="ECO:0000256" key="1">
    <source>
        <dbReference type="ARBA" id="ARBA00022679"/>
    </source>
</evidence>
<name>A0A2H0YX31_9BACT</name>
<proteinExistence type="predicted"/>
<dbReference type="SUPFAM" id="SSF53756">
    <property type="entry name" value="UDP-Glycosyltransferase/glycogen phosphorylase"/>
    <property type="match status" value="1"/>
</dbReference>
<feature type="domain" description="Glycosyltransferase subfamily 4-like N-terminal" evidence="3">
    <location>
        <begin position="16"/>
        <end position="183"/>
    </location>
</feature>
<accession>A0A2H0YX31</accession>
<comment type="caution">
    <text evidence="4">The sequence shown here is derived from an EMBL/GenBank/DDBJ whole genome shotgun (WGS) entry which is preliminary data.</text>
</comment>
<keyword evidence="1" id="KW-0808">Transferase</keyword>
<dbReference type="PANTHER" id="PTHR46401">
    <property type="entry name" value="GLYCOSYLTRANSFERASE WBBK-RELATED"/>
    <property type="match status" value="1"/>
</dbReference>
<evidence type="ECO:0000259" key="3">
    <source>
        <dbReference type="Pfam" id="PF13439"/>
    </source>
</evidence>
<evidence type="ECO:0000313" key="5">
    <source>
        <dbReference type="Proteomes" id="UP000231542"/>
    </source>
</evidence>
<protein>
    <recommendedName>
        <fullName evidence="6">Glycosyltransferase family 1 protein</fullName>
    </recommendedName>
</protein>
<gene>
    <name evidence="4" type="ORF">COT24_00325</name>
</gene>
<evidence type="ECO:0000313" key="4">
    <source>
        <dbReference type="EMBL" id="PIS43045.1"/>
    </source>
</evidence>
<evidence type="ECO:0008006" key="6">
    <source>
        <dbReference type="Google" id="ProtNLM"/>
    </source>
</evidence>
<dbReference type="CDD" id="cd03809">
    <property type="entry name" value="GT4_MtfB-like"/>
    <property type="match status" value="1"/>
</dbReference>
<dbReference type="Pfam" id="PF13439">
    <property type="entry name" value="Glyco_transf_4"/>
    <property type="match status" value="1"/>
</dbReference>
<dbReference type="AlphaFoldDB" id="A0A2H0YX31"/>
<sequence length="384" mass="44159">MRIGVDIRSLLDQETGGVATYTEQLLINLAKIDTVNDYFLFYNVFQKEIDSVFKKKFSAPNFSIKSFHFPNKIFNSSLNYLCFPKIDRLIGGVDLFFIPNLIFLALSRKIKKVITLHDLSFLLYPQFYSVKGRWWHKAVNPKKIIQDFDQVIAVSESTRNDIINLLEAPPEKVKIIYSGINPENYQSLDLITQAKVKKKYQLPEKFILSLSAIEPRKNIDSLISSFKLFKQRSDSGYHLVIVGGYREKINGFRFLINNSQFKEQVHFIGYVSNQEKPYFYNLASLFVYPSFYEGFGFPPLEAMAASTPVIASYSSSLSEICEEAAILIDPHNIEELTEAIYQVLSNSEFSKRLVAKGLKQVQKYSWRETAQATLDLFESLVDDK</sequence>
<dbReference type="InterPro" id="IPR001296">
    <property type="entry name" value="Glyco_trans_1"/>
</dbReference>
<dbReference type="GO" id="GO:0009103">
    <property type="term" value="P:lipopolysaccharide biosynthetic process"/>
    <property type="evidence" value="ECO:0007669"/>
    <property type="project" value="TreeGrafter"/>
</dbReference>
<dbReference type="PANTHER" id="PTHR46401:SF2">
    <property type="entry name" value="GLYCOSYLTRANSFERASE WBBK-RELATED"/>
    <property type="match status" value="1"/>
</dbReference>